<dbReference type="Proteomes" id="UP000708208">
    <property type="component" value="Unassembled WGS sequence"/>
</dbReference>
<evidence type="ECO:0000256" key="2">
    <source>
        <dbReference type="ARBA" id="ARBA00022723"/>
    </source>
</evidence>
<dbReference type="OrthoDB" id="97058at2759"/>
<keyword evidence="1" id="KW-0540">Nuclease</keyword>
<comment type="caution">
    <text evidence="11">The sequence shown here is derived from an EMBL/GenBank/DDBJ whole genome shotgun (WGS) entry which is preliminary data.</text>
</comment>
<gene>
    <name evidence="11" type="ORF">AFUS01_LOCUS32633</name>
</gene>
<evidence type="ECO:0000259" key="10">
    <source>
        <dbReference type="Pfam" id="PF13976"/>
    </source>
</evidence>
<dbReference type="PANTHER" id="PTHR42648:SF11">
    <property type="entry name" value="TRANSPOSON TY4-P GAG-POL POLYPROTEIN"/>
    <property type="match status" value="1"/>
</dbReference>
<evidence type="ECO:0000256" key="7">
    <source>
        <dbReference type="ARBA" id="ARBA00022918"/>
    </source>
</evidence>
<evidence type="ECO:0000256" key="8">
    <source>
        <dbReference type="ARBA" id="ARBA00022932"/>
    </source>
</evidence>
<dbReference type="AlphaFoldDB" id="A0A8J2KYI8"/>
<keyword evidence="3" id="KW-0255">Endonuclease</keyword>
<evidence type="ECO:0000256" key="3">
    <source>
        <dbReference type="ARBA" id="ARBA00022759"/>
    </source>
</evidence>
<name>A0A8J2KYI8_9HEXA</name>
<dbReference type="PANTHER" id="PTHR42648">
    <property type="entry name" value="TRANSPOSASE, PUTATIVE-RELATED"/>
    <property type="match status" value="1"/>
</dbReference>
<keyword evidence="7" id="KW-0695">RNA-directed DNA polymerase</keyword>
<dbReference type="GO" id="GO:0003887">
    <property type="term" value="F:DNA-directed DNA polymerase activity"/>
    <property type="evidence" value="ECO:0007669"/>
    <property type="project" value="UniProtKB-KW"/>
</dbReference>
<keyword evidence="9" id="KW-0233">DNA recombination</keyword>
<keyword evidence="8" id="KW-0239">DNA-directed DNA polymerase</keyword>
<sequence>MYIPGAANLFSEGVAARAGFKLIRDSDKTEYFDKDGEGPIADYKERLYIMRFRPIQAKAFVAISDKNKRMWHHRFAHINCSYIRASIEQGAILGIGIEDAPTHYNCEGCQLGKQAKKPFPRNHLPSGYRQGEKIHADLAGPMPVASLNGARYFLILKDDYSGYRAVYFLKTKDQTVECLIDFIAFIQNQT</sequence>
<keyword evidence="8" id="KW-0808">Transferase</keyword>
<dbReference type="InterPro" id="IPR039537">
    <property type="entry name" value="Retrotran_Ty1/copia-like"/>
</dbReference>
<keyword evidence="6" id="KW-0229">DNA integration</keyword>
<keyword evidence="12" id="KW-1185">Reference proteome</keyword>
<dbReference type="GO" id="GO:0015074">
    <property type="term" value="P:DNA integration"/>
    <property type="evidence" value="ECO:0007669"/>
    <property type="project" value="UniProtKB-KW"/>
</dbReference>
<organism evidence="11 12">
    <name type="scientific">Allacma fusca</name>
    <dbReference type="NCBI Taxonomy" id="39272"/>
    <lineage>
        <taxon>Eukaryota</taxon>
        <taxon>Metazoa</taxon>
        <taxon>Ecdysozoa</taxon>
        <taxon>Arthropoda</taxon>
        <taxon>Hexapoda</taxon>
        <taxon>Collembola</taxon>
        <taxon>Symphypleona</taxon>
        <taxon>Sminthuridae</taxon>
        <taxon>Allacma</taxon>
    </lineage>
</organism>
<dbReference type="EMBL" id="CAJVCH010526174">
    <property type="protein sequence ID" value="CAG7822352.1"/>
    <property type="molecule type" value="Genomic_DNA"/>
</dbReference>
<evidence type="ECO:0000313" key="12">
    <source>
        <dbReference type="Proteomes" id="UP000708208"/>
    </source>
</evidence>
<evidence type="ECO:0000313" key="11">
    <source>
        <dbReference type="EMBL" id="CAG7822352.1"/>
    </source>
</evidence>
<keyword evidence="8" id="KW-0548">Nucleotidyltransferase</keyword>
<dbReference type="Pfam" id="PF13976">
    <property type="entry name" value="gag_pre-integrs"/>
    <property type="match status" value="1"/>
</dbReference>
<evidence type="ECO:0000256" key="4">
    <source>
        <dbReference type="ARBA" id="ARBA00022801"/>
    </source>
</evidence>
<keyword evidence="2" id="KW-0479">Metal-binding</keyword>
<evidence type="ECO:0000256" key="5">
    <source>
        <dbReference type="ARBA" id="ARBA00022842"/>
    </source>
</evidence>
<dbReference type="InterPro" id="IPR025724">
    <property type="entry name" value="GAG-pre-integrase_dom"/>
</dbReference>
<accession>A0A8J2KYI8</accession>
<keyword evidence="5" id="KW-0460">Magnesium</keyword>
<dbReference type="GO" id="GO:0006310">
    <property type="term" value="P:DNA recombination"/>
    <property type="evidence" value="ECO:0007669"/>
    <property type="project" value="UniProtKB-KW"/>
</dbReference>
<reference evidence="11" key="1">
    <citation type="submission" date="2021-06" db="EMBL/GenBank/DDBJ databases">
        <authorList>
            <person name="Hodson N. C."/>
            <person name="Mongue J. A."/>
            <person name="Jaron S. K."/>
        </authorList>
    </citation>
    <scope>NUCLEOTIDE SEQUENCE</scope>
</reference>
<dbReference type="GO" id="GO:0016787">
    <property type="term" value="F:hydrolase activity"/>
    <property type="evidence" value="ECO:0007669"/>
    <property type="project" value="UniProtKB-KW"/>
</dbReference>
<evidence type="ECO:0000256" key="1">
    <source>
        <dbReference type="ARBA" id="ARBA00022722"/>
    </source>
</evidence>
<evidence type="ECO:0000256" key="6">
    <source>
        <dbReference type="ARBA" id="ARBA00022908"/>
    </source>
</evidence>
<evidence type="ECO:0000256" key="9">
    <source>
        <dbReference type="ARBA" id="ARBA00023172"/>
    </source>
</evidence>
<dbReference type="GO" id="GO:0046872">
    <property type="term" value="F:metal ion binding"/>
    <property type="evidence" value="ECO:0007669"/>
    <property type="project" value="UniProtKB-KW"/>
</dbReference>
<proteinExistence type="predicted"/>
<dbReference type="GO" id="GO:0004519">
    <property type="term" value="F:endonuclease activity"/>
    <property type="evidence" value="ECO:0007669"/>
    <property type="project" value="UniProtKB-KW"/>
</dbReference>
<feature type="domain" description="GAG-pre-integrase" evidence="10">
    <location>
        <begin position="46"/>
        <end position="114"/>
    </location>
</feature>
<keyword evidence="4" id="KW-0378">Hydrolase</keyword>
<dbReference type="GO" id="GO:0003964">
    <property type="term" value="F:RNA-directed DNA polymerase activity"/>
    <property type="evidence" value="ECO:0007669"/>
    <property type="project" value="UniProtKB-KW"/>
</dbReference>
<feature type="non-terminal residue" evidence="11">
    <location>
        <position position="190"/>
    </location>
</feature>
<protein>
    <recommendedName>
        <fullName evidence="10">GAG-pre-integrase domain-containing protein</fullName>
    </recommendedName>
</protein>